<feature type="domain" description="Cation/H+ exchanger transmembrane" evidence="10">
    <location>
        <begin position="342"/>
        <end position="425"/>
    </location>
</feature>
<keyword evidence="2" id="KW-0813">Transport</keyword>
<dbReference type="RefSeq" id="WP_076602857.1">
    <property type="nucleotide sequence ID" value="NZ_FTMD01000009.1"/>
</dbReference>
<dbReference type="GO" id="GO:0005886">
    <property type="term" value="C:plasma membrane"/>
    <property type="evidence" value="ECO:0007669"/>
    <property type="project" value="UniProtKB-SubCell"/>
</dbReference>
<feature type="transmembrane region" description="Helical" evidence="9">
    <location>
        <begin position="6"/>
        <end position="24"/>
    </location>
</feature>
<feature type="transmembrane region" description="Helical" evidence="9">
    <location>
        <begin position="402"/>
        <end position="429"/>
    </location>
</feature>
<keyword evidence="12" id="KW-1185">Reference proteome</keyword>
<keyword evidence="5 9" id="KW-0812">Transmembrane</keyword>
<dbReference type="PANTHER" id="PTHR32507:SF8">
    <property type="entry name" value="CNH1P"/>
    <property type="match status" value="1"/>
</dbReference>
<keyword evidence="8 9" id="KW-0472">Membrane</keyword>
<dbReference type="AlphaFoldDB" id="A0A1N6XV01"/>
<reference evidence="12" key="1">
    <citation type="submission" date="2017-01" db="EMBL/GenBank/DDBJ databases">
        <authorList>
            <person name="Varghese N."/>
            <person name="Submissions S."/>
        </authorList>
    </citation>
    <scope>NUCLEOTIDE SEQUENCE [LARGE SCALE GENOMIC DNA]</scope>
    <source>
        <strain evidence="12">ATCC 51758</strain>
    </source>
</reference>
<feature type="transmembrane region" description="Helical" evidence="9">
    <location>
        <begin position="97"/>
        <end position="130"/>
    </location>
</feature>
<dbReference type="Pfam" id="PF00999">
    <property type="entry name" value="Na_H_Exchanger"/>
    <property type="match status" value="2"/>
</dbReference>
<dbReference type="STRING" id="34027.SAMN05421829_109132"/>
<evidence type="ECO:0000256" key="3">
    <source>
        <dbReference type="ARBA" id="ARBA00022449"/>
    </source>
</evidence>
<feature type="transmembrane region" description="Helical" evidence="9">
    <location>
        <begin position="56"/>
        <end position="76"/>
    </location>
</feature>
<sequence>MSFAIWALIIGVLLITMALSGTSLKRLPLSTAMLYLVAGFGLGPAGWALLSPDPLTYAVILERVTELAVLISLFAVGLKLGLPLSDKGWRLPVRLAIVSMTITVALIAAIGVLVLGLSLGAAVLLGAILAPTDPVLASDVQVVEVGDRDRLRFSLTGEGGLNDGAAFPFVMLGLGLMGLHDLGTGGWRWLAVDVLWAIAGGLLIGGMLGTLIGRLVVYLRSRHKESVGFDEFLTLGLIALAYGAAVLSHTYGFLAVFAAGLALQRVNEQPRRIPDAVLLETGLQGRQADEVLATHVDYAGAYMMQAVRGFNEQLERIAEVGVVLVVGAMLSYTYLPASAGWIVLLLFLVVRPVSVWLGLLGAPVSHDQRILISWFGIRGIGSIYYLMYAINHGLPRPLAEEIIALTLTVVAVSIVVHGVSVTPLMSLYARRKPRRQGRRKDD</sequence>
<evidence type="ECO:0000313" key="12">
    <source>
        <dbReference type="Proteomes" id="UP000186819"/>
    </source>
</evidence>
<feature type="transmembrane region" description="Helical" evidence="9">
    <location>
        <begin position="194"/>
        <end position="217"/>
    </location>
</feature>
<evidence type="ECO:0000256" key="9">
    <source>
        <dbReference type="SAM" id="Phobius"/>
    </source>
</evidence>
<dbReference type="Proteomes" id="UP000186819">
    <property type="component" value="Unassembled WGS sequence"/>
</dbReference>
<dbReference type="Gene3D" id="1.20.1530.20">
    <property type="match status" value="1"/>
</dbReference>
<evidence type="ECO:0000313" key="11">
    <source>
        <dbReference type="EMBL" id="SIR06208.1"/>
    </source>
</evidence>
<evidence type="ECO:0000256" key="8">
    <source>
        <dbReference type="ARBA" id="ARBA00023136"/>
    </source>
</evidence>
<feature type="transmembrane region" description="Helical" evidence="9">
    <location>
        <begin position="165"/>
        <end position="182"/>
    </location>
</feature>
<organism evidence="11 12">
    <name type="scientific">Aromatoleum tolulyticum</name>
    <dbReference type="NCBI Taxonomy" id="34027"/>
    <lineage>
        <taxon>Bacteria</taxon>
        <taxon>Pseudomonadati</taxon>
        <taxon>Pseudomonadota</taxon>
        <taxon>Betaproteobacteria</taxon>
        <taxon>Rhodocyclales</taxon>
        <taxon>Rhodocyclaceae</taxon>
        <taxon>Aromatoleum</taxon>
    </lineage>
</organism>
<evidence type="ECO:0000256" key="5">
    <source>
        <dbReference type="ARBA" id="ARBA00022692"/>
    </source>
</evidence>
<protein>
    <submittedName>
        <fullName evidence="11">Sodium/proton antiporter, CPA1 family</fullName>
    </submittedName>
</protein>
<keyword evidence="4" id="KW-1003">Cell membrane</keyword>
<proteinExistence type="predicted"/>
<feature type="transmembrane region" description="Helical" evidence="9">
    <location>
        <begin position="31"/>
        <end position="50"/>
    </location>
</feature>
<evidence type="ECO:0000256" key="1">
    <source>
        <dbReference type="ARBA" id="ARBA00004651"/>
    </source>
</evidence>
<dbReference type="OrthoDB" id="9810860at2"/>
<feature type="domain" description="Cation/H+ exchanger transmembrane" evidence="10">
    <location>
        <begin position="15"/>
        <end position="269"/>
    </location>
</feature>
<keyword evidence="3" id="KW-0050">Antiport</keyword>
<dbReference type="InterPro" id="IPR006153">
    <property type="entry name" value="Cation/H_exchanger_TM"/>
</dbReference>
<evidence type="ECO:0000256" key="7">
    <source>
        <dbReference type="ARBA" id="ARBA00023065"/>
    </source>
</evidence>
<dbReference type="PANTHER" id="PTHR32507">
    <property type="entry name" value="NA(+)/H(+) ANTIPORTER 1"/>
    <property type="match status" value="1"/>
</dbReference>
<comment type="subcellular location">
    <subcellularLocation>
        <location evidence="1">Cell membrane</location>
        <topology evidence="1">Multi-pass membrane protein</topology>
    </subcellularLocation>
</comment>
<feature type="transmembrane region" description="Helical" evidence="9">
    <location>
        <begin position="341"/>
        <end position="359"/>
    </location>
</feature>
<keyword evidence="6 9" id="KW-1133">Transmembrane helix</keyword>
<accession>A0A1N6XV01</accession>
<dbReference type="GO" id="GO:1902600">
    <property type="term" value="P:proton transmembrane transport"/>
    <property type="evidence" value="ECO:0007669"/>
    <property type="project" value="InterPro"/>
</dbReference>
<feature type="transmembrane region" description="Helical" evidence="9">
    <location>
        <begin position="371"/>
        <end position="390"/>
    </location>
</feature>
<evidence type="ECO:0000259" key="10">
    <source>
        <dbReference type="Pfam" id="PF00999"/>
    </source>
</evidence>
<name>A0A1N6XV01_9RHOO</name>
<evidence type="ECO:0000256" key="6">
    <source>
        <dbReference type="ARBA" id="ARBA00022989"/>
    </source>
</evidence>
<evidence type="ECO:0000256" key="4">
    <source>
        <dbReference type="ARBA" id="ARBA00022475"/>
    </source>
</evidence>
<dbReference type="InterPro" id="IPR038770">
    <property type="entry name" value="Na+/solute_symporter_sf"/>
</dbReference>
<feature type="transmembrane region" description="Helical" evidence="9">
    <location>
        <begin position="317"/>
        <end position="335"/>
    </location>
</feature>
<gene>
    <name evidence="11" type="ORF">SAMN05421829_109132</name>
</gene>
<feature type="transmembrane region" description="Helical" evidence="9">
    <location>
        <begin position="237"/>
        <end position="263"/>
    </location>
</feature>
<dbReference type="GO" id="GO:0015297">
    <property type="term" value="F:antiporter activity"/>
    <property type="evidence" value="ECO:0007669"/>
    <property type="project" value="UniProtKB-KW"/>
</dbReference>
<dbReference type="EMBL" id="FTMD01000009">
    <property type="protein sequence ID" value="SIR06208.1"/>
    <property type="molecule type" value="Genomic_DNA"/>
</dbReference>
<keyword evidence="7" id="KW-0406">Ion transport</keyword>
<evidence type="ECO:0000256" key="2">
    <source>
        <dbReference type="ARBA" id="ARBA00022448"/>
    </source>
</evidence>